<dbReference type="AlphaFoldDB" id="A0A1H6V2H0"/>
<keyword evidence="3" id="KW-1185">Reference proteome</keyword>
<protein>
    <submittedName>
        <fullName evidence="2">Uncharacterized protein</fullName>
    </submittedName>
</protein>
<keyword evidence="1" id="KW-1133">Transmembrane helix</keyword>
<feature type="transmembrane region" description="Helical" evidence="1">
    <location>
        <begin position="6"/>
        <end position="25"/>
    </location>
</feature>
<dbReference type="STRING" id="1073996.SAMN05444271_11320"/>
<evidence type="ECO:0000313" key="2">
    <source>
        <dbReference type="EMBL" id="SEI94820.1"/>
    </source>
</evidence>
<accession>A0A1H6V2H0</accession>
<dbReference type="Proteomes" id="UP000198888">
    <property type="component" value="Unassembled WGS sequence"/>
</dbReference>
<keyword evidence="1" id="KW-0472">Membrane</keyword>
<reference evidence="2 3" key="1">
    <citation type="submission" date="2016-10" db="EMBL/GenBank/DDBJ databases">
        <authorList>
            <person name="de Groot N.N."/>
        </authorList>
    </citation>
    <scope>NUCLEOTIDE SEQUENCE [LARGE SCALE GENOMIC DNA]</scope>
    <source>
        <strain evidence="2 3">DSM 22187</strain>
    </source>
</reference>
<evidence type="ECO:0000313" key="3">
    <source>
        <dbReference type="Proteomes" id="UP000198888"/>
    </source>
</evidence>
<gene>
    <name evidence="2" type="ORF">SAMN05444271_11320</name>
</gene>
<accession>A0A2H4Q251</accession>
<dbReference type="EMBL" id="FNYR01000013">
    <property type="protein sequence ID" value="SEI94820.1"/>
    <property type="molecule type" value="Genomic_DNA"/>
</dbReference>
<organism evidence="2 3">
    <name type="scientific">Halohasta litchfieldiae</name>
    <dbReference type="NCBI Taxonomy" id="1073996"/>
    <lineage>
        <taxon>Archaea</taxon>
        <taxon>Methanobacteriati</taxon>
        <taxon>Methanobacteriota</taxon>
        <taxon>Stenosarchaea group</taxon>
        <taxon>Halobacteria</taxon>
        <taxon>Halobacteriales</taxon>
        <taxon>Haloferacaceae</taxon>
        <taxon>Halohasta</taxon>
    </lineage>
</organism>
<keyword evidence="1" id="KW-0812">Transmembrane</keyword>
<sequence>MEWRTATGVGLFVVGIVGYTAGVSLPYPGREFSLTAVMVGIAIAAIAQSGETI</sequence>
<dbReference type="RefSeq" id="WP_177171924.1">
    <property type="nucleotide sequence ID" value="NZ_CP024845.1"/>
</dbReference>
<dbReference type="GeneID" id="76389857"/>
<proteinExistence type="predicted"/>
<dbReference type="KEGG" id="hae:halTADL_1671"/>
<dbReference type="OrthoDB" id="342712at2157"/>
<name>A0A1H6V2H0_9EURY</name>
<evidence type="ECO:0000256" key="1">
    <source>
        <dbReference type="SAM" id="Phobius"/>
    </source>
</evidence>